<feature type="compositionally biased region" description="Basic and acidic residues" evidence="1">
    <location>
        <begin position="8"/>
        <end position="18"/>
    </location>
</feature>
<evidence type="ECO:0000256" key="1">
    <source>
        <dbReference type="SAM" id="MobiDB-lite"/>
    </source>
</evidence>
<feature type="region of interest" description="Disordered" evidence="1">
    <location>
        <begin position="1"/>
        <end position="22"/>
    </location>
</feature>
<keyword evidence="3" id="KW-1185">Reference proteome</keyword>
<accession>A0A6A6LPW2</accession>
<organism evidence="2 3">
    <name type="scientific">Hevea brasiliensis</name>
    <name type="common">Para rubber tree</name>
    <name type="synonym">Siphonia brasiliensis</name>
    <dbReference type="NCBI Taxonomy" id="3981"/>
    <lineage>
        <taxon>Eukaryota</taxon>
        <taxon>Viridiplantae</taxon>
        <taxon>Streptophyta</taxon>
        <taxon>Embryophyta</taxon>
        <taxon>Tracheophyta</taxon>
        <taxon>Spermatophyta</taxon>
        <taxon>Magnoliopsida</taxon>
        <taxon>eudicotyledons</taxon>
        <taxon>Gunneridae</taxon>
        <taxon>Pentapetalae</taxon>
        <taxon>rosids</taxon>
        <taxon>fabids</taxon>
        <taxon>Malpighiales</taxon>
        <taxon>Euphorbiaceae</taxon>
        <taxon>Crotonoideae</taxon>
        <taxon>Micrandreae</taxon>
        <taxon>Hevea</taxon>
    </lineage>
</organism>
<gene>
    <name evidence="2" type="ORF">GH714_028594</name>
</gene>
<evidence type="ECO:0000313" key="3">
    <source>
        <dbReference type="Proteomes" id="UP000467840"/>
    </source>
</evidence>
<dbReference type="AlphaFoldDB" id="A0A6A6LPW2"/>
<proteinExistence type="predicted"/>
<evidence type="ECO:0000313" key="2">
    <source>
        <dbReference type="EMBL" id="KAF2301669.1"/>
    </source>
</evidence>
<protein>
    <submittedName>
        <fullName evidence="2">Uncharacterized protein</fullName>
    </submittedName>
</protein>
<comment type="caution">
    <text evidence="2">The sequence shown here is derived from an EMBL/GenBank/DDBJ whole genome shotgun (WGS) entry which is preliminary data.</text>
</comment>
<dbReference type="EMBL" id="JAAGAX010000010">
    <property type="protein sequence ID" value="KAF2301669.1"/>
    <property type="molecule type" value="Genomic_DNA"/>
</dbReference>
<name>A0A6A6LPW2_HEVBR</name>
<sequence length="137" mass="14935">MMISYHGAEGKTGDDRVLNGDGGEFEGSNLACKDLSDGAEGVLTNGGEDGRAGQVPEFLGLPVEFSEEITDAVDRRDVIGSGTKELVFVVDLGNYPLESEELQKQEHEKRKNAKQHKMTYREMATIPTDLAICVIVF</sequence>
<reference evidence="2 3" key="1">
    <citation type="journal article" date="2020" name="Mol. Plant">
        <title>The Chromosome-Based Rubber Tree Genome Provides New Insights into Spurge Genome Evolution and Rubber Biosynthesis.</title>
        <authorList>
            <person name="Liu J."/>
            <person name="Shi C."/>
            <person name="Shi C.C."/>
            <person name="Li W."/>
            <person name="Zhang Q.J."/>
            <person name="Zhang Y."/>
            <person name="Li K."/>
            <person name="Lu H.F."/>
            <person name="Shi C."/>
            <person name="Zhu S.T."/>
            <person name="Xiao Z.Y."/>
            <person name="Nan H."/>
            <person name="Yue Y."/>
            <person name="Zhu X.G."/>
            <person name="Wu Y."/>
            <person name="Hong X.N."/>
            <person name="Fan G.Y."/>
            <person name="Tong Y."/>
            <person name="Zhang D."/>
            <person name="Mao C.L."/>
            <person name="Liu Y.L."/>
            <person name="Hao S.J."/>
            <person name="Liu W.Q."/>
            <person name="Lv M.Q."/>
            <person name="Zhang H.B."/>
            <person name="Liu Y."/>
            <person name="Hu-Tang G.R."/>
            <person name="Wang J.P."/>
            <person name="Wang J.H."/>
            <person name="Sun Y.H."/>
            <person name="Ni S.B."/>
            <person name="Chen W.B."/>
            <person name="Zhang X.C."/>
            <person name="Jiao Y.N."/>
            <person name="Eichler E.E."/>
            <person name="Li G.H."/>
            <person name="Liu X."/>
            <person name="Gao L.Z."/>
        </authorList>
    </citation>
    <scope>NUCLEOTIDE SEQUENCE [LARGE SCALE GENOMIC DNA]</scope>
    <source>
        <strain evidence="3">cv. GT1</strain>
        <tissue evidence="2">Leaf</tissue>
    </source>
</reference>
<dbReference type="Proteomes" id="UP000467840">
    <property type="component" value="Chromosome 4"/>
</dbReference>